<dbReference type="Gene3D" id="3.30.710.10">
    <property type="entry name" value="Potassium Channel Kv1.1, Chain A"/>
    <property type="match status" value="1"/>
</dbReference>
<accession>A0A7R8ZI95</accession>
<dbReference type="InterPro" id="IPR000210">
    <property type="entry name" value="BTB/POZ_dom"/>
</dbReference>
<dbReference type="SMART" id="SM00225">
    <property type="entry name" value="BTB"/>
    <property type="match status" value="1"/>
</dbReference>
<feature type="region of interest" description="Disordered" evidence="2">
    <location>
        <begin position="499"/>
        <end position="568"/>
    </location>
</feature>
<name>A0A7R8ZI95_9CRUS</name>
<dbReference type="SUPFAM" id="SSF54695">
    <property type="entry name" value="POZ domain"/>
    <property type="match status" value="1"/>
</dbReference>
<dbReference type="Gene3D" id="3.30.160.60">
    <property type="entry name" value="Classic Zinc Finger"/>
    <property type="match status" value="1"/>
</dbReference>
<dbReference type="EMBL" id="OB660050">
    <property type="protein sequence ID" value="CAD7222361.1"/>
    <property type="molecule type" value="Genomic_DNA"/>
</dbReference>
<gene>
    <name evidence="3" type="ORF">CTOB1V02_LOCUS372</name>
</gene>
<dbReference type="PROSITE" id="PS50157">
    <property type="entry name" value="ZINC_FINGER_C2H2_2"/>
    <property type="match status" value="1"/>
</dbReference>
<evidence type="ECO:0000256" key="1">
    <source>
        <dbReference type="ARBA" id="ARBA00022473"/>
    </source>
</evidence>
<sequence>MGTTVSKFFPGSATRRKRGRPETEEDSSTEQLPGPPTRKRPKIIGASAYIYQTFFKEGRGSDVVVKGLGGRWKLHKTFLAQSAYFAALFSDRWKKAGQREDSIPKVVLEIPDPLVTKEALDIAFGSLYSDEALEVNVSACVSLLATSHFLQLPTIQSECCRVMVEEVSSDTIVDFLSAVDTYDNPETKEALFQWLLINFWRITEENPQILRGFSSSLLQSIINDGNLVVCQTEFSLYGILTVWLYLKFHDKVEENRFDVLLAEAKTFFEKRGSTSFLNTADGSQYKNVFMGLRLPYLLMHKLDVEVLRREKILPEEVILEHGFGNWMQLLCAFTDTKNSALSLELNEVDFLQNSLRCGRLIHMRENSWRWTGFHYGIDIIVTLFRTSSPLSLITPYSITVQLINLLNPEESSDKSRNVIFSESPERCFLDQWAGVKLVVVQMVVLEPKTSSSPPNTSSMFGNTGRDQYIQPDYLTPLPTTLDAKKSPLALLAQTCSQIGADSSSTSHHKSLIPPLDKKDAGGHRKPASSPRSPGLSSAKSPSASSSLASPNSSRTSPTPRRDASPIVRSGMEVLSGAKDPLSAYRGMYSAHHPLSAFPMFSIPPYLAAPPGIPGYPPAAAAMFNPYLSYLRLKAGDSGSPCFDPYCPGGIACTHSPASLSPPTSSASSKEKKEKSSNSSSSTSASSATSTTSSSSTTTSTASSLGAIPGLPPPFPNGGLPSYVAGSSEPYVCNWVAPGNSSASSSSVGYCGKRFASSDELLTHLRTHTGSLDPALGLFSSALATSPFFGAARGTPGFPDLRYHPYAKPTSSASTPSTSPPGLFHPALANPYYPYSLYGPRLGPPVHP</sequence>
<dbReference type="GO" id="GO:0007281">
    <property type="term" value="P:germ cell development"/>
    <property type="evidence" value="ECO:0007669"/>
    <property type="project" value="InterPro"/>
</dbReference>
<feature type="region of interest" description="Disordered" evidence="2">
    <location>
        <begin position="1"/>
        <end position="41"/>
    </location>
</feature>
<dbReference type="InterPro" id="IPR043380">
    <property type="entry name" value="Gcl-like"/>
</dbReference>
<protein>
    <submittedName>
        <fullName evidence="3">Uncharacterized protein</fullName>
    </submittedName>
</protein>
<keyword evidence="1" id="KW-0217">Developmental protein</keyword>
<dbReference type="PANTHER" id="PTHR23231:SF17">
    <property type="entry name" value="BTB DOMAIN-CONTAINING PROTEIN"/>
    <property type="match status" value="1"/>
</dbReference>
<dbReference type="PROSITE" id="PS50097">
    <property type="entry name" value="BTB"/>
    <property type="match status" value="1"/>
</dbReference>
<reference evidence="3" key="1">
    <citation type="submission" date="2020-11" db="EMBL/GenBank/DDBJ databases">
        <authorList>
            <person name="Tran Van P."/>
        </authorList>
    </citation>
    <scope>NUCLEOTIDE SEQUENCE</scope>
</reference>
<evidence type="ECO:0000313" key="3">
    <source>
        <dbReference type="EMBL" id="CAD7222361.1"/>
    </source>
</evidence>
<dbReference type="PANTHER" id="PTHR23231">
    <property type="entry name" value="GERM CELL-LESS PROTEIN"/>
    <property type="match status" value="1"/>
</dbReference>
<feature type="compositionally biased region" description="Low complexity" evidence="2">
    <location>
        <begin position="657"/>
        <end position="667"/>
    </location>
</feature>
<feature type="region of interest" description="Disordered" evidence="2">
    <location>
        <begin position="657"/>
        <end position="709"/>
    </location>
</feature>
<proteinExistence type="predicted"/>
<dbReference type="InterPro" id="IPR013087">
    <property type="entry name" value="Znf_C2H2_type"/>
</dbReference>
<dbReference type="OrthoDB" id="6359943at2759"/>
<feature type="compositionally biased region" description="Low complexity" evidence="2">
    <location>
        <begin position="676"/>
        <end position="708"/>
    </location>
</feature>
<dbReference type="AlphaFoldDB" id="A0A7R8ZI95"/>
<dbReference type="Pfam" id="PF00651">
    <property type="entry name" value="BTB"/>
    <property type="match status" value="1"/>
</dbReference>
<organism evidence="3">
    <name type="scientific">Cyprideis torosa</name>
    <dbReference type="NCBI Taxonomy" id="163714"/>
    <lineage>
        <taxon>Eukaryota</taxon>
        <taxon>Metazoa</taxon>
        <taxon>Ecdysozoa</taxon>
        <taxon>Arthropoda</taxon>
        <taxon>Crustacea</taxon>
        <taxon>Oligostraca</taxon>
        <taxon>Ostracoda</taxon>
        <taxon>Podocopa</taxon>
        <taxon>Podocopida</taxon>
        <taxon>Cytherocopina</taxon>
        <taxon>Cytheroidea</taxon>
        <taxon>Cytherideidae</taxon>
        <taxon>Cyprideis</taxon>
    </lineage>
</organism>
<dbReference type="InterPro" id="IPR011333">
    <property type="entry name" value="SKP1/BTB/POZ_sf"/>
</dbReference>
<evidence type="ECO:0000256" key="2">
    <source>
        <dbReference type="SAM" id="MobiDB-lite"/>
    </source>
</evidence>
<feature type="compositionally biased region" description="Low complexity" evidence="2">
    <location>
        <begin position="532"/>
        <end position="558"/>
    </location>
</feature>